<evidence type="ECO:0000256" key="3">
    <source>
        <dbReference type="ARBA" id="ARBA00023082"/>
    </source>
</evidence>
<dbReference type="InterPro" id="IPR039425">
    <property type="entry name" value="RNA_pol_sigma-70-like"/>
</dbReference>
<comment type="caution">
    <text evidence="9">The sequence shown here is derived from an EMBL/GenBank/DDBJ whole genome shotgun (WGS) entry which is preliminary data.</text>
</comment>
<evidence type="ECO:0000259" key="7">
    <source>
        <dbReference type="Pfam" id="PF04542"/>
    </source>
</evidence>
<dbReference type="SUPFAM" id="SSF88659">
    <property type="entry name" value="Sigma3 and sigma4 domains of RNA polymerase sigma factors"/>
    <property type="match status" value="1"/>
</dbReference>
<name>A0A4R2RQ29_9FIRM</name>
<dbReference type="OrthoDB" id="9784984at2"/>
<dbReference type="Pfam" id="PF08281">
    <property type="entry name" value="Sigma70_r4_2"/>
    <property type="match status" value="1"/>
</dbReference>
<keyword evidence="5 6" id="KW-0804">Transcription</keyword>
<dbReference type="Gene3D" id="1.10.10.10">
    <property type="entry name" value="Winged helix-like DNA-binding domain superfamily/Winged helix DNA-binding domain"/>
    <property type="match status" value="1"/>
</dbReference>
<dbReference type="SUPFAM" id="SSF88946">
    <property type="entry name" value="Sigma2 domain of RNA polymerase sigma factors"/>
    <property type="match status" value="1"/>
</dbReference>
<dbReference type="Gene3D" id="1.10.1740.10">
    <property type="match status" value="1"/>
</dbReference>
<dbReference type="InterPro" id="IPR013324">
    <property type="entry name" value="RNA_pol_sigma_r3/r4-like"/>
</dbReference>
<reference evidence="9 10" key="1">
    <citation type="submission" date="2019-03" db="EMBL/GenBank/DDBJ databases">
        <title>Genomic Encyclopedia of Type Strains, Phase IV (KMG-IV): sequencing the most valuable type-strain genomes for metagenomic binning, comparative biology and taxonomic classification.</title>
        <authorList>
            <person name="Goeker M."/>
        </authorList>
    </citation>
    <scope>NUCLEOTIDE SEQUENCE [LARGE SCALE GENOMIC DNA]</scope>
    <source>
        <strain evidence="9 10">DSM 11170</strain>
    </source>
</reference>
<sequence length="198" mass="22399">MEDVRVLVQQAQQGNTAAFEQLVVRYQHQVYALSYSLAGNYADAQDLAQETFVKAYGALGSFRLEADFGTWLHRIAVNTWINMQRKMKRTSALSLDEPLTLGSGEVQRELAATAENPEEILESKEFQSTVRHALMQLSEEHRAVLVLREVQGYSYEEVAQILDCTLGTVKSRINRARQALKEKLSAVSPTELLRKARR</sequence>
<keyword evidence="4 6" id="KW-0238">DNA-binding</keyword>
<evidence type="ECO:0000256" key="5">
    <source>
        <dbReference type="ARBA" id="ARBA00023163"/>
    </source>
</evidence>
<evidence type="ECO:0000313" key="9">
    <source>
        <dbReference type="EMBL" id="TCP65254.1"/>
    </source>
</evidence>
<dbReference type="PROSITE" id="PS01063">
    <property type="entry name" value="SIGMA70_ECF"/>
    <property type="match status" value="1"/>
</dbReference>
<keyword evidence="3 6" id="KW-0731">Sigma factor</keyword>
<evidence type="ECO:0000259" key="8">
    <source>
        <dbReference type="Pfam" id="PF08281"/>
    </source>
</evidence>
<feature type="domain" description="RNA polymerase sigma factor 70 region 4 type 2" evidence="8">
    <location>
        <begin position="130"/>
        <end position="180"/>
    </location>
</feature>
<dbReference type="EMBL" id="SLXT01000006">
    <property type="protein sequence ID" value="TCP65254.1"/>
    <property type="molecule type" value="Genomic_DNA"/>
</dbReference>
<gene>
    <name evidence="9" type="ORF">EDD73_106138</name>
</gene>
<keyword evidence="10" id="KW-1185">Reference proteome</keyword>
<dbReference type="InterPro" id="IPR013325">
    <property type="entry name" value="RNA_pol_sigma_r2"/>
</dbReference>
<dbReference type="GO" id="GO:0003677">
    <property type="term" value="F:DNA binding"/>
    <property type="evidence" value="ECO:0007669"/>
    <property type="project" value="UniProtKB-KW"/>
</dbReference>
<dbReference type="NCBIfam" id="TIGR02937">
    <property type="entry name" value="sigma70-ECF"/>
    <property type="match status" value="1"/>
</dbReference>
<dbReference type="Proteomes" id="UP000294813">
    <property type="component" value="Unassembled WGS sequence"/>
</dbReference>
<comment type="similarity">
    <text evidence="1 6">Belongs to the sigma-70 factor family. ECF subfamily.</text>
</comment>
<dbReference type="GO" id="GO:0006352">
    <property type="term" value="P:DNA-templated transcription initiation"/>
    <property type="evidence" value="ECO:0007669"/>
    <property type="project" value="InterPro"/>
</dbReference>
<proteinExistence type="inferred from homology"/>
<dbReference type="InterPro" id="IPR013249">
    <property type="entry name" value="RNA_pol_sigma70_r4_t2"/>
</dbReference>
<dbReference type="GO" id="GO:0016987">
    <property type="term" value="F:sigma factor activity"/>
    <property type="evidence" value="ECO:0007669"/>
    <property type="project" value="UniProtKB-KW"/>
</dbReference>
<keyword evidence="2 6" id="KW-0805">Transcription regulation</keyword>
<evidence type="ECO:0000256" key="4">
    <source>
        <dbReference type="ARBA" id="ARBA00023125"/>
    </source>
</evidence>
<organism evidence="9 10">
    <name type="scientific">Heliophilum fasciatum</name>
    <dbReference type="NCBI Taxonomy" id="35700"/>
    <lineage>
        <taxon>Bacteria</taxon>
        <taxon>Bacillati</taxon>
        <taxon>Bacillota</taxon>
        <taxon>Clostridia</taxon>
        <taxon>Eubacteriales</taxon>
        <taxon>Heliobacteriaceae</taxon>
        <taxon>Heliophilum</taxon>
    </lineage>
</organism>
<evidence type="ECO:0000256" key="2">
    <source>
        <dbReference type="ARBA" id="ARBA00023015"/>
    </source>
</evidence>
<accession>A0A4R2RQ29</accession>
<dbReference type="InterPro" id="IPR007627">
    <property type="entry name" value="RNA_pol_sigma70_r2"/>
</dbReference>
<dbReference type="PANTHER" id="PTHR43133:SF8">
    <property type="entry name" value="RNA POLYMERASE SIGMA FACTOR HI_1459-RELATED"/>
    <property type="match status" value="1"/>
</dbReference>
<dbReference type="AlphaFoldDB" id="A0A4R2RQ29"/>
<evidence type="ECO:0000256" key="6">
    <source>
        <dbReference type="RuleBase" id="RU000716"/>
    </source>
</evidence>
<feature type="domain" description="RNA polymerase sigma-70 region 2" evidence="7">
    <location>
        <begin position="22"/>
        <end position="89"/>
    </location>
</feature>
<dbReference type="InterPro" id="IPR014284">
    <property type="entry name" value="RNA_pol_sigma-70_dom"/>
</dbReference>
<dbReference type="CDD" id="cd06171">
    <property type="entry name" value="Sigma70_r4"/>
    <property type="match status" value="1"/>
</dbReference>
<dbReference type="RefSeq" id="WP_131918663.1">
    <property type="nucleotide sequence ID" value="NZ_JAOQNU010000006.1"/>
</dbReference>
<dbReference type="Pfam" id="PF04542">
    <property type="entry name" value="Sigma70_r2"/>
    <property type="match status" value="1"/>
</dbReference>
<protein>
    <recommendedName>
        <fullName evidence="6">RNA polymerase sigma factor</fullName>
    </recommendedName>
</protein>
<evidence type="ECO:0000313" key="10">
    <source>
        <dbReference type="Proteomes" id="UP000294813"/>
    </source>
</evidence>
<dbReference type="PANTHER" id="PTHR43133">
    <property type="entry name" value="RNA POLYMERASE ECF-TYPE SIGMA FACTO"/>
    <property type="match status" value="1"/>
</dbReference>
<evidence type="ECO:0000256" key="1">
    <source>
        <dbReference type="ARBA" id="ARBA00010641"/>
    </source>
</evidence>
<dbReference type="InterPro" id="IPR036388">
    <property type="entry name" value="WH-like_DNA-bd_sf"/>
</dbReference>
<dbReference type="GO" id="GO:0006950">
    <property type="term" value="P:response to stress"/>
    <property type="evidence" value="ECO:0007669"/>
    <property type="project" value="UniProtKB-ARBA"/>
</dbReference>
<dbReference type="InterPro" id="IPR000838">
    <property type="entry name" value="RNA_pol_sigma70_ECF_CS"/>
</dbReference>